<feature type="transmembrane region" description="Helical" evidence="2">
    <location>
        <begin position="655"/>
        <end position="679"/>
    </location>
</feature>
<feature type="transmembrane region" description="Helical" evidence="2">
    <location>
        <begin position="570"/>
        <end position="590"/>
    </location>
</feature>
<dbReference type="EMBL" id="BLLK01000025">
    <property type="protein sequence ID" value="GFH47980.1"/>
    <property type="molecule type" value="Genomic_DNA"/>
</dbReference>
<feature type="transmembrane region" description="Helical" evidence="2">
    <location>
        <begin position="897"/>
        <end position="914"/>
    </location>
</feature>
<feature type="domain" description="Acyltransferase 3" evidence="3">
    <location>
        <begin position="524"/>
        <end position="619"/>
    </location>
</feature>
<evidence type="ECO:0000256" key="1">
    <source>
        <dbReference type="SAM" id="MobiDB-lite"/>
    </source>
</evidence>
<keyword evidence="2" id="KW-0472">Membrane</keyword>
<keyword evidence="5" id="KW-1185">Reference proteome</keyword>
<feature type="region of interest" description="Disordered" evidence="1">
    <location>
        <begin position="314"/>
        <end position="335"/>
    </location>
</feature>
<evidence type="ECO:0000256" key="2">
    <source>
        <dbReference type="SAM" id="Phobius"/>
    </source>
</evidence>
<dbReference type="Pfam" id="PF01757">
    <property type="entry name" value="Acyl_transf_3"/>
    <property type="match status" value="2"/>
</dbReference>
<dbReference type="AlphaFoldDB" id="A0AAD3CMV1"/>
<feature type="transmembrane region" description="Helical" evidence="2">
    <location>
        <begin position="761"/>
        <end position="782"/>
    </location>
</feature>
<feature type="transmembrane region" description="Helical" evidence="2">
    <location>
        <begin position="531"/>
        <end position="550"/>
    </location>
</feature>
<name>A0AAD3CMV1_9STRA</name>
<protein>
    <recommendedName>
        <fullName evidence="3">Acyltransferase 3 domain-containing protein</fullName>
    </recommendedName>
</protein>
<dbReference type="PANTHER" id="PTHR11161:SF0">
    <property type="entry name" value="O-ACYLTRANSFERASE LIKE PROTEIN"/>
    <property type="match status" value="1"/>
</dbReference>
<feature type="domain" description="Acyltransferase 3" evidence="3">
    <location>
        <begin position="659"/>
        <end position="982"/>
    </location>
</feature>
<keyword evidence="2" id="KW-1133">Transmembrane helix</keyword>
<proteinExistence type="predicted"/>
<evidence type="ECO:0000313" key="5">
    <source>
        <dbReference type="Proteomes" id="UP001054902"/>
    </source>
</evidence>
<accession>A0AAD3CMV1</accession>
<keyword evidence="2" id="KW-0812">Transmembrane</keyword>
<feature type="compositionally biased region" description="Basic and acidic residues" evidence="1">
    <location>
        <begin position="317"/>
        <end position="335"/>
    </location>
</feature>
<evidence type="ECO:0000313" key="4">
    <source>
        <dbReference type="EMBL" id="GFH47980.1"/>
    </source>
</evidence>
<comment type="caution">
    <text evidence="4">The sequence shown here is derived from an EMBL/GenBank/DDBJ whole genome shotgun (WGS) entry which is preliminary data.</text>
</comment>
<sequence length="1012" mass="113503">MNETTGNSTNYEFDVTTLPQESQICAQVLLHLATGSTPTHLLPSNTINATEDAAKYQEYTNEEHHHLLTVALSILLDSTSPGPDPLAMEALAWAYSGGGGGGGMGDWDGCHYMPGNIGATLRVLQDQVALTFTEDNPDFAKYLKTEPWWLRDHDIEYGPGQERSATRFCTIGGIVPNVVPYNREGILWGPPIAGVCVPSSCTARGLYILFDKQVGFADKLLGLASRDGFYDDTIYPGVGPPTASRRFRYMNSLSQSFTAGMKSQMGIVCEGETGLRELDEEEYSSSGYYWTMGVFSLLLAFVVIGTITSNLVKSKKKSNDVEEKQQYPENVDRTPKAKSAISGLHFSYGSTHQTQEQDDYEEKNYLGADLSSSSDISFNDTTERFSNTKSSPSQGNEIMPLVSSPLDANVPVSPQRNGISNDSFHERYLDLESEESNHNYCNEFLQKVKLKFSYFDAGQSFYEITRMKRENPFEDKLHEQKLQQLGEATLDAENSFHGLFPIYAKKFQFKKSVKRTISISSSKCLNGMRSISMLWIIFGHTLAVQSSIGYQNPAAVLPPTGMVSSTLGTLFLSARYAVDTFFFISGYLVMSGLLKKIDNKVGMEPTMEEDSAVDYWTFKLSRLGIVNTKHIVVGDYGNRLNQVDPNAKRPKGLTWFIPLIIHRILRILPTYLAALMLWWKVAVTLGDGPFWPRFATFVAQCDNQWWTNLLFVNNLIPHYQPFGETSECMYHTWYLGVDMQLCAVLTPVFLTLFLRKGCRRLTIMLEALYVMVIIAVSISFSFKYNWSAHLFDGADTVAFDRGFYINPFFRSSPYVIGFITAQIWHEKCRLFPNFGLTKFVSIVLSLFSISLLVFLALGTGGTSKRPCLVWESPRTTECGSGWSPELLALYNSFTRPLWGVGLSIMSLLSFNGQLQALGSSSILNWTGWDPLSKLSFSMYLLHPIVINIYVLGGDSKFRYRNVSFFYSFSGIVVVTFLAALVLGVLVEWPLSKITRDLEKRLWGSKIDNQKKK</sequence>
<dbReference type="Proteomes" id="UP001054902">
    <property type="component" value="Unassembled WGS sequence"/>
</dbReference>
<feature type="transmembrane region" description="Helical" evidence="2">
    <location>
        <begin position="934"/>
        <end position="952"/>
    </location>
</feature>
<dbReference type="GO" id="GO:0016747">
    <property type="term" value="F:acyltransferase activity, transferring groups other than amino-acyl groups"/>
    <property type="evidence" value="ECO:0007669"/>
    <property type="project" value="InterPro"/>
</dbReference>
<organism evidence="4 5">
    <name type="scientific">Chaetoceros tenuissimus</name>
    <dbReference type="NCBI Taxonomy" id="426638"/>
    <lineage>
        <taxon>Eukaryota</taxon>
        <taxon>Sar</taxon>
        <taxon>Stramenopiles</taxon>
        <taxon>Ochrophyta</taxon>
        <taxon>Bacillariophyta</taxon>
        <taxon>Coscinodiscophyceae</taxon>
        <taxon>Chaetocerotophycidae</taxon>
        <taxon>Chaetocerotales</taxon>
        <taxon>Chaetocerotaceae</taxon>
        <taxon>Chaetoceros</taxon>
    </lineage>
</organism>
<dbReference type="InterPro" id="IPR002656">
    <property type="entry name" value="Acyl_transf_3_dom"/>
</dbReference>
<feature type="transmembrane region" description="Helical" evidence="2">
    <location>
        <begin position="733"/>
        <end position="754"/>
    </location>
</feature>
<evidence type="ECO:0000259" key="3">
    <source>
        <dbReference type="Pfam" id="PF01757"/>
    </source>
</evidence>
<gene>
    <name evidence="4" type="ORF">CTEN210_04456</name>
</gene>
<feature type="transmembrane region" description="Helical" evidence="2">
    <location>
        <begin position="287"/>
        <end position="307"/>
    </location>
</feature>
<dbReference type="PANTHER" id="PTHR11161">
    <property type="entry name" value="O-ACYLTRANSFERASE"/>
    <property type="match status" value="1"/>
</dbReference>
<reference evidence="4 5" key="1">
    <citation type="journal article" date="2021" name="Sci. Rep.">
        <title>The genome of the diatom Chaetoceros tenuissimus carries an ancient integrated fragment of an extant virus.</title>
        <authorList>
            <person name="Hongo Y."/>
            <person name="Kimura K."/>
            <person name="Takaki Y."/>
            <person name="Yoshida Y."/>
            <person name="Baba S."/>
            <person name="Kobayashi G."/>
            <person name="Nagasaki K."/>
            <person name="Hano T."/>
            <person name="Tomaru Y."/>
        </authorList>
    </citation>
    <scope>NUCLEOTIDE SEQUENCE [LARGE SCALE GENOMIC DNA]</scope>
    <source>
        <strain evidence="4 5">NIES-3715</strain>
    </source>
</reference>
<feature type="transmembrane region" description="Helical" evidence="2">
    <location>
        <begin position="964"/>
        <end position="986"/>
    </location>
</feature>
<dbReference type="InterPro" id="IPR052728">
    <property type="entry name" value="O2_lipid_transport_reg"/>
</dbReference>
<feature type="transmembrane region" description="Helical" evidence="2">
    <location>
        <begin position="839"/>
        <end position="857"/>
    </location>
</feature>